<proteinExistence type="predicted"/>
<dbReference type="Pfam" id="PF25896">
    <property type="entry name" value="HTH_AT3G52170"/>
    <property type="match status" value="1"/>
</dbReference>
<accession>A0A2G5CVM6</accession>
<dbReference type="PANTHER" id="PTHR34568">
    <property type="entry name" value="RRM DOMAIN-CONTAINING PROTEIN"/>
    <property type="match status" value="1"/>
</dbReference>
<feature type="domain" description="AT3G52170-like helix-turn-helix" evidence="2">
    <location>
        <begin position="77"/>
        <end position="126"/>
    </location>
</feature>
<feature type="region of interest" description="Disordered" evidence="1">
    <location>
        <begin position="148"/>
        <end position="177"/>
    </location>
</feature>
<protein>
    <recommendedName>
        <fullName evidence="2">AT3G52170-like helix-turn-helix domain-containing protein</fullName>
    </recommendedName>
</protein>
<sequence>MQAAIRGGLRLRLRRSAFSSKTTITSSSSSSSSSCIRSSLIYKRVFTHISNASNTPCCRPTSFPSSSTPQTLPKRVSKHQRRTMLKAFVDKYRASNQGKYPTPSAARKQVGGSYYVVKKILQEIEYNSQRSTVVLNTINEAPFEKVVPQEECPPSPEATEIPRSATGEDLTSSAHSLGLKDDSQTVAITNMDMDEAPSSTNQTKEETLGTTEMPVLKEAVSPKTTVNASNSDETHSHFKTLKSKEVSHIGIENPEENQAVTSEGSLDLNEPKIVQEDDQEAFKSSSLKRDIARKETEEDHSLPMRATVWGNLKSLADGIINMWRKM</sequence>
<evidence type="ECO:0000313" key="4">
    <source>
        <dbReference type="Proteomes" id="UP000230069"/>
    </source>
</evidence>
<evidence type="ECO:0000256" key="1">
    <source>
        <dbReference type="SAM" id="MobiDB-lite"/>
    </source>
</evidence>
<dbReference type="STRING" id="218851.A0A2G5CVM6"/>
<reference evidence="3 4" key="1">
    <citation type="submission" date="2017-09" db="EMBL/GenBank/DDBJ databases">
        <title>WGS assembly of Aquilegia coerulea Goldsmith.</title>
        <authorList>
            <person name="Hodges S."/>
            <person name="Kramer E."/>
            <person name="Nordborg M."/>
            <person name="Tomkins J."/>
            <person name="Borevitz J."/>
            <person name="Derieg N."/>
            <person name="Yan J."/>
            <person name="Mihaltcheva S."/>
            <person name="Hayes R.D."/>
            <person name="Rokhsar D."/>
        </authorList>
    </citation>
    <scope>NUCLEOTIDE SEQUENCE [LARGE SCALE GENOMIC DNA]</scope>
    <source>
        <strain evidence="4">cv. Goldsmith</strain>
    </source>
</reference>
<dbReference type="PANTHER" id="PTHR34568:SF4">
    <property type="entry name" value="OS02G0638000 PROTEIN"/>
    <property type="match status" value="1"/>
</dbReference>
<evidence type="ECO:0000259" key="2">
    <source>
        <dbReference type="Pfam" id="PF25896"/>
    </source>
</evidence>
<dbReference type="InterPro" id="IPR058941">
    <property type="entry name" value="HTH_AT3G52170-like"/>
</dbReference>
<name>A0A2G5CVM6_AQUCA</name>
<keyword evidence="4" id="KW-1185">Reference proteome</keyword>
<organism evidence="3 4">
    <name type="scientific">Aquilegia coerulea</name>
    <name type="common">Rocky mountain columbine</name>
    <dbReference type="NCBI Taxonomy" id="218851"/>
    <lineage>
        <taxon>Eukaryota</taxon>
        <taxon>Viridiplantae</taxon>
        <taxon>Streptophyta</taxon>
        <taxon>Embryophyta</taxon>
        <taxon>Tracheophyta</taxon>
        <taxon>Spermatophyta</taxon>
        <taxon>Magnoliopsida</taxon>
        <taxon>Ranunculales</taxon>
        <taxon>Ranunculaceae</taxon>
        <taxon>Thalictroideae</taxon>
        <taxon>Aquilegia</taxon>
    </lineage>
</organism>
<dbReference type="AlphaFoldDB" id="A0A2G5CVM6"/>
<dbReference type="OrthoDB" id="1930826at2759"/>
<evidence type="ECO:0000313" key="3">
    <source>
        <dbReference type="EMBL" id="PIA35339.1"/>
    </source>
</evidence>
<dbReference type="InParanoid" id="A0A2G5CVM6"/>
<dbReference type="EMBL" id="KZ305052">
    <property type="protein sequence ID" value="PIA35339.1"/>
    <property type="molecule type" value="Genomic_DNA"/>
</dbReference>
<dbReference type="PROSITE" id="PS51257">
    <property type="entry name" value="PROKAR_LIPOPROTEIN"/>
    <property type="match status" value="1"/>
</dbReference>
<dbReference type="InterPro" id="IPR058942">
    <property type="entry name" value="AT3G52170-like"/>
</dbReference>
<dbReference type="Proteomes" id="UP000230069">
    <property type="component" value="Unassembled WGS sequence"/>
</dbReference>
<gene>
    <name evidence="3" type="ORF">AQUCO_03500021v1</name>
</gene>